<comment type="caution">
    <text evidence="1">The sequence shown here is derived from an EMBL/GenBank/DDBJ whole genome shotgun (WGS) entry which is preliminary data.</text>
</comment>
<organism evidence="1">
    <name type="scientific">Ophidiomyces ophidiicola</name>
    <dbReference type="NCBI Taxonomy" id="1387563"/>
    <lineage>
        <taxon>Eukaryota</taxon>
        <taxon>Fungi</taxon>
        <taxon>Dikarya</taxon>
        <taxon>Ascomycota</taxon>
        <taxon>Pezizomycotina</taxon>
        <taxon>Eurotiomycetes</taxon>
        <taxon>Eurotiomycetidae</taxon>
        <taxon>Onygenales</taxon>
        <taxon>Onygenaceae</taxon>
        <taxon>Ophidiomyces</taxon>
    </lineage>
</organism>
<protein>
    <submittedName>
        <fullName evidence="1">Uncharacterized protein</fullName>
    </submittedName>
</protein>
<dbReference type="EMBL" id="JALBCA010000041">
    <property type="protein sequence ID" value="KAI2387209.1"/>
    <property type="molecule type" value="Genomic_DNA"/>
</dbReference>
<evidence type="ECO:0000313" key="1">
    <source>
        <dbReference type="EMBL" id="KAI2387209.1"/>
    </source>
</evidence>
<accession>A0ACB8UXI1</accession>
<name>A0ACB8UXI1_9EURO</name>
<sequence length="171" mass="17270">MPYLANSQDFLKQSSLLLEAYPHTTRITAKYSYPKPPKSKTSTKDASSAATSIPSSTTPAPATLTLKTFNPHNGICLKYRTTKAAEVGRLIAGLGRLASGAPIADAALAPAQVPADSMTNTHADVEMLDVSATPGSGAGGNGNESQVTGKGNAGGGGGGGGKKKKSGKGKR</sequence>
<gene>
    <name evidence="1" type="ORF">LOY88_003231</name>
</gene>
<proteinExistence type="predicted"/>
<reference evidence="1" key="1">
    <citation type="journal article" date="2022" name="bioRxiv">
        <title>Population genetic analysis of Ophidiomyces ophidiicola, the causative agent of snake fungal disease, indicates recent introductions to the USA.</title>
        <authorList>
            <person name="Ladner J.T."/>
            <person name="Palmer J.M."/>
            <person name="Ettinger C.L."/>
            <person name="Stajich J.E."/>
            <person name="Farrell T.M."/>
            <person name="Glorioso B.M."/>
            <person name="Lawson B."/>
            <person name="Price S.J."/>
            <person name="Stengle A.G."/>
            <person name="Grear D.A."/>
            <person name="Lorch J.M."/>
        </authorList>
    </citation>
    <scope>NUCLEOTIDE SEQUENCE</scope>
    <source>
        <strain evidence="1">NWHC 24266-5</strain>
    </source>
</reference>